<organism evidence="2 3">
    <name type="scientific">Dorcoceras hygrometricum</name>
    <dbReference type="NCBI Taxonomy" id="472368"/>
    <lineage>
        <taxon>Eukaryota</taxon>
        <taxon>Viridiplantae</taxon>
        <taxon>Streptophyta</taxon>
        <taxon>Embryophyta</taxon>
        <taxon>Tracheophyta</taxon>
        <taxon>Spermatophyta</taxon>
        <taxon>Magnoliopsida</taxon>
        <taxon>eudicotyledons</taxon>
        <taxon>Gunneridae</taxon>
        <taxon>Pentapetalae</taxon>
        <taxon>asterids</taxon>
        <taxon>lamiids</taxon>
        <taxon>Lamiales</taxon>
        <taxon>Gesneriaceae</taxon>
        <taxon>Didymocarpoideae</taxon>
        <taxon>Trichosporeae</taxon>
        <taxon>Loxocarpinae</taxon>
        <taxon>Dorcoceras</taxon>
    </lineage>
</organism>
<dbReference type="EMBL" id="KV015575">
    <property type="protein sequence ID" value="KZV20723.1"/>
    <property type="molecule type" value="Genomic_DNA"/>
</dbReference>
<name>A0A2Z7AG84_9LAMI</name>
<protein>
    <submittedName>
        <fullName evidence="2">Uncharacterized protein</fullName>
    </submittedName>
</protein>
<dbReference type="PANTHER" id="PTHR35692:SF1">
    <property type="entry name" value="F26F24.11"/>
    <property type="match status" value="1"/>
</dbReference>
<dbReference type="AlphaFoldDB" id="A0A2Z7AG84"/>
<dbReference type="PANTHER" id="PTHR35692">
    <property type="entry name" value="F26F24.11"/>
    <property type="match status" value="1"/>
</dbReference>
<evidence type="ECO:0000313" key="2">
    <source>
        <dbReference type="EMBL" id="KZV20723.1"/>
    </source>
</evidence>
<dbReference type="Proteomes" id="UP000250235">
    <property type="component" value="Unassembled WGS sequence"/>
</dbReference>
<feature type="compositionally biased region" description="Basic and acidic residues" evidence="1">
    <location>
        <begin position="122"/>
        <end position="133"/>
    </location>
</feature>
<reference evidence="2 3" key="1">
    <citation type="journal article" date="2015" name="Proc. Natl. Acad. Sci. U.S.A.">
        <title>The resurrection genome of Boea hygrometrica: A blueprint for survival of dehydration.</title>
        <authorList>
            <person name="Xiao L."/>
            <person name="Yang G."/>
            <person name="Zhang L."/>
            <person name="Yang X."/>
            <person name="Zhao S."/>
            <person name="Ji Z."/>
            <person name="Zhou Q."/>
            <person name="Hu M."/>
            <person name="Wang Y."/>
            <person name="Chen M."/>
            <person name="Xu Y."/>
            <person name="Jin H."/>
            <person name="Xiao X."/>
            <person name="Hu G."/>
            <person name="Bao F."/>
            <person name="Hu Y."/>
            <person name="Wan P."/>
            <person name="Li L."/>
            <person name="Deng X."/>
            <person name="Kuang T."/>
            <person name="Xiang C."/>
            <person name="Zhu J.K."/>
            <person name="Oliver M.J."/>
            <person name="He Y."/>
        </authorList>
    </citation>
    <scope>NUCLEOTIDE SEQUENCE [LARGE SCALE GENOMIC DNA]</scope>
    <source>
        <strain evidence="3">cv. XS01</strain>
    </source>
</reference>
<evidence type="ECO:0000256" key="1">
    <source>
        <dbReference type="SAM" id="MobiDB-lite"/>
    </source>
</evidence>
<proteinExistence type="predicted"/>
<dbReference type="OrthoDB" id="1936256at2759"/>
<evidence type="ECO:0000313" key="3">
    <source>
        <dbReference type="Proteomes" id="UP000250235"/>
    </source>
</evidence>
<feature type="region of interest" description="Disordered" evidence="1">
    <location>
        <begin position="57"/>
        <end position="154"/>
    </location>
</feature>
<feature type="compositionally biased region" description="Low complexity" evidence="1">
    <location>
        <begin position="134"/>
        <end position="148"/>
    </location>
</feature>
<accession>A0A2Z7AG84</accession>
<sequence length="249" mass="27480">MGDCLSDSDDEKAVEEILAQAMDLCVVEQVAAINLAGLNNSVLPSHLETRFQKLKSFPSSTKKSGDFEGFQEALRKNHGEGKNSENDSSICSKKVPVELSCPSPSKSPVDGIFSPTKTKSNPNERKGRKEIKSESSSSLEDLSSGSLSPPVKKSGCFLCSPKVVPRKKSRVKKGFDSGLDWEKNDDFLSDLSNFSVKSQRKMMKKAMKDEDEICREAEKIVKWAKHASARMDVSGIKDELSDDENLKFH</sequence>
<keyword evidence="3" id="KW-1185">Reference proteome</keyword>
<gene>
    <name evidence="2" type="ORF">F511_26569</name>
</gene>
<feature type="compositionally biased region" description="Basic and acidic residues" evidence="1">
    <location>
        <begin position="73"/>
        <end position="85"/>
    </location>
</feature>